<feature type="domain" description="TonB-dependent receptor-like beta-barrel" evidence="11">
    <location>
        <begin position="322"/>
        <end position="727"/>
    </location>
</feature>
<dbReference type="GO" id="GO:0009279">
    <property type="term" value="C:cell outer membrane"/>
    <property type="evidence" value="ECO:0007669"/>
    <property type="project" value="UniProtKB-SubCell"/>
</dbReference>
<dbReference type="InterPro" id="IPR023997">
    <property type="entry name" value="TonB-dep_OMP_SusC/RagA_CS"/>
</dbReference>
<evidence type="ECO:0000259" key="12">
    <source>
        <dbReference type="Pfam" id="PF07715"/>
    </source>
</evidence>
<dbReference type="Gene3D" id="2.170.130.10">
    <property type="entry name" value="TonB-dependent receptor, plug domain"/>
    <property type="match status" value="1"/>
</dbReference>
<organism evidence="13 14">
    <name type="scientific">Epilithonimonas hispanica</name>
    <dbReference type="NCBI Taxonomy" id="358687"/>
    <lineage>
        <taxon>Bacteria</taxon>
        <taxon>Pseudomonadati</taxon>
        <taxon>Bacteroidota</taxon>
        <taxon>Flavobacteriia</taxon>
        <taxon>Flavobacteriales</taxon>
        <taxon>Weeksellaceae</taxon>
        <taxon>Chryseobacterium group</taxon>
        <taxon>Epilithonimonas</taxon>
    </lineage>
</organism>
<evidence type="ECO:0000256" key="4">
    <source>
        <dbReference type="ARBA" id="ARBA00022692"/>
    </source>
</evidence>
<comment type="caution">
    <text evidence="13">The sequence shown here is derived from an EMBL/GenBank/DDBJ whole genome shotgun (WGS) entry which is preliminary data.</text>
</comment>
<keyword evidence="2 8" id="KW-0813">Transport</keyword>
<sequence length="960" mass="106293">MNVKLRLLSVGVLFFTGQALMAQKKKSDTTTKTKEIEEVVLVGGIKLDPAVKLGSYSVVSKANFESTPVASIDEVLNGRVAGLVFSTNGGDPGSTNLITIRGVGSLIGTPNPLYVIDGVVVGKGSDNAQVMESWNPLASIDPNAIEKVAVLKDASATALYGARGANGVIVVTTKRGKYNQKTRFNLSSDMSVQDIAYDKQNYMNASEYLRWGGLTYVNRDYRNGITTDMQTAIDKFATDNNYDGVTDQSWQDAVQRKTSTVNTYSFSATGGGENTSFRLGGSYYQNEPLVLKSKFDRLSLNAAVDHKISDKFNLAFNANFTNVERRTYSDGGAYRNPWLTNWYIAPIYPVYNIDGSGTYNQTNLGNGNDNFNPVAIQNMDMMMGSIKTFVSSVSGDWQFAKGFYANSLFGVQYQALDEKEFWHPSIGDGLTYGGYVLDTRTSAFDWNWNNSISYKRVLAEKHDIQAYVGMEYQEHKYYVLGAQGDKLSSPLPYLTFATQPFLASFSTREKWTQISYFSRLNYTYDSKYSFSGQIRRDGNSTLGDSKFGNFWSVAGSWNVKNENFAPDFFSQLSIRANYGEIGNIPYADQWGSTYNSYALISPAYAYAAETATNITQAGNRNLVWEVSKQANIGLDVAILDGNLGATVDVYNRKTVDAIWQRQTAQSAGALDSYLANVGTILNKGVEVTLNARPFTKGDFKWFLDGNFAYNKNTIESLNDPTEITLSGTANSMRATAEGHLLGEYYTYDWAGVDPSNGDGLFWTDASHTATTNNRASAQRVWQGKSPFPKYTAGFKSEFRYKNVSLSVFLTGQFEYSVHNRWQNYILGDGSANNNQITDALYDSWTPTNTTASNPIQLPGSFNPVNASGPSTRWMRDGDHIRLKEVKLAYSFGNVLKDAGIENLTLYLRGFNLWLYTFDKSLTFDPEANSNAAGASWQGKGLYDYTSPIMRSLSFGVSLDF</sequence>
<evidence type="ECO:0000256" key="5">
    <source>
        <dbReference type="ARBA" id="ARBA00023077"/>
    </source>
</evidence>
<dbReference type="InterPro" id="IPR023996">
    <property type="entry name" value="TonB-dep_OMP_SusC/RagA"/>
</dbReference>
<keyword evidence="14" id="KW-1185">Reference proteome</keyword>
<dbReference type="SUPFAM" id="SSF56935">
    <property type="entry name" value="Porins"/>
    <property type="match status" value="1"/>
</dbReference>
<evidence type="ECO:0000256" key="1">
    <source>
        <dbReference type="ARBA" id="ARBA00004571"/>
    </source>
</evidence>
<comment type="similarity">
    <text evidence="8 9">Belongs to the TonB-dependent receptor family.</text>
</comment>
<evidence type="ECO:0000256" key="6">
    <source>
        <dbReference type="ARBA" id="ARBA00023136"/>
    </source>
</evidence>
<keyword evidence="7 8" id="KW-0998">Cell outer membrane</keyword>
<dbReference type="InterPro" id="IPR039426">
    <property type="entry name" value="TonB-dep_rcpt-like"/>
</dbReference>
<dbReference type="InterPro" id="IPR000531">
    <property type="entry name" value="Beta-barrel_TonB"/>
</dbReference>
<dbReference type="NCBIfam" id="TIGR04057">
    <property type="entry name" value="SusC_RagA_signa"/>
    <property type="match status" value="1"/>
</dbReference>
<dbReference type="InterPro" id="IPR036942">
    <property type="entry name" value="Beta-barrel_TonB_sf"/>
</dbReference>
<keyword evidence="6 8" id="KW-0472">Membrane</keyword>
<dbReference type="OrthoDB" id="9768177at2"/>
<comment type="subcellular location">
    <subcellularLocation>
        <location evidence="1 8">Cell outer membrane</location>
        <topology evidence="1 8">Multi-pass membrane protein</topology>
    </subcellularLocation>
</comment>
<dbReference type="Proteomes" id="UP000256326">
    <property type="component" value="Unassembled WGS sequence"/>
</dbReference>
<evidence type="ECO:0000256" key="2">
    <source>
        <dbReference type="ARBA" id="ARBA00022448"/>
    </source>
</evidence>
<reference evidence="13 14" key="1">
    <citation type="journal article" date="2006" name="Int. J. Syst. Evol. Microbiol.">
        <title>Chryseobacterium hispanicum sp. nov., isolated from the drinking water distribution system of Sevilla, Spain.</title>
        <authorList>
            <person name="Gallego V."/>
            <person name="Garcia M.T."/>
            <person name="Ventosa A."/>
        </authorList>
    </citation>
    <scope>NUCLEOTIDE SEQUENCE [LARGE SCALE GENOMIC DNA]</scope>
    <source>
        <strain evidence="13 14">KCTC 22104</strain>
    </source>
</reference>
<dbReference type="InterPro" id="IPR012910">
    <property type="entry name" value="Plug_dom"/>
</dbReference>
<keyword evidence="3 8" id="KW-1134">Transmembrane beta strand</keyword>
<evidence type="ECO:0000256" key="9">
    <source>
        <dbReference type="RuleBase" id="RU003357"/>
    </source>
</evidence>
<gene>
    <name evidence="13" type="ORF">DRF58_04465</name>
</gene>
<dbReference type="InterPro" id="IPR037066">
    <property type="entry name" value="Plug_dom_sf"/>
</dbReference>
<dbReference type="Pfam" id="PF00593">
    <property type="entry name" value="TonB_dep_Rec_b-barrel"/>
    <property type="match status" value="1"/>
</dbReference>
<accession>A0A3D9D1K4</accession>
<dbReference type="RefSeq" id="WP_116033360.1">
    <property type="nucleotide sequence ID" value="NZ_JBHLVV010000029.1"/>
</dbReference>
<dbReference type="AlphaFoldDB" id="A0A3D9D1K4"/>
<feature type="domain" description="TonB-dependent receptor plug" evidence="12">
    <location>
        <begin position="54"/>
        <end position="168"/>
    </location>
</feature>
<dbReference type="Pfam" id="PF07715">
    <property type="entry name" value="Plug"/>
    <property type="match status" value="1"/>
</dbReference>
<dbReference type="PROSITE" id="PS52016">
    <property type="entry name" value="TONB_DEPENDENT_REC_3"/>
    <property type="match status" value="1"/>
</dbReference>
<evidence type="ECO:0000313" key="14">
    <source>
        <dbReference type="Proteomes" id="UP000256326"/>
    </source>
</evidence>
<proteinExistence type="inferred from homology"/>
<evidence type="ECO:0000256" key="8">
    <source>
        <dbReference type="PROSITE-ProRule" id="PRU01360"/>
    </source>
</evidence>
<name>A0A3D9D1K4_9FLAO</name>
<dbReference type="NCBIfam" id="TIGR04056">
    <property type="entry name" value="OMP_RagA_SusC"/>
    <property type="match status" value="1"/>
</dbReference>
<dbReference type="Gene3D" id="2.40.170.20">
    <property type="entry name" value="TonB-dependent receptor, beta-barrel domain"/>
    <property type="match status" value="1"/>
</dbReference>
<keyword evidence="10" id="KW-0732">Signal</keyword>
<evidence type="ECO:0000259" key="11">
    <source>
        <dbReference type="Pfam" id="PF00593"/>
    </source>
</evidence>
<evidence type="ECO:0000256" key="3">
    <source>
        <dbReference type="ARBA" id="ARBA00022452"/>
    </source>
</evidence>
<evidence type="ECO:0000313" key="13">
    <source>
        <dbReference type="EMBL" id="REC71893.1"/>
    </source>
</evidence>
<evidence type="ECO:0000256" key="7">
    <source>
        <dbReference type="ARBA" id="ARBA00023237"/>
    </source>
</evidence>
<protein>
    <submittedName>
        <fullName evidence="13">SusC/RagA family TonB-linked outer membrane protein</fullName>
    </submittedName>
</protein>
<feature type="signal peptide" evidence="10">
    <location>
        <begin position="1"/>
        <end position="21"/>
    </location>
</feature>
<evidence type="ECO:0000256" key="10">
    <source>
        <dbReference type="SAM" id="SignalP"/>
    </source>
</evidence>
<keyword evidence="5 9" id="KW-0798">TonB box</keyword>
<keyword evidence="4 8" id="KW-0812">Transmembrane</keyword>
<dbReference type="EMBL" id="QNUG01000007">
    <property type="protein sequence ID" value="REC71893.1"/>
    <property type="molecule type" value="Genomic_DNA"/>
</dbReference>
<feature type="chain" id="PRO_5017761521" evidence="10">
    <location>
        <begin position="22"/>
        <end position="960"/>
    </location>
</feature>